<dbReference type="InterPro" id="IPR047202">
    <property type="entry name" value="Lipocalin_Blc-like_dom"/>
</dbReference>
<dbReference type="PIRSF" id="PIRSF036893">
    <property type="entry name" value="Lipocalin_ApoD"/>
    <property type="match status" value="1"/>
</dbReference>
<dbReference type="InterPro" id="IPR012674">
    <property type="entry name" value="Calycin"/>
</dbReference>
<dbReference type="InterPro" id="IPR022272">
    <property type="entry name" value="Lipocalin_CS"/>
</dbReference>
<dbReference type="Proteomes" id="UP000466794">
    <property type="component" value="Unassembled WGS sequence"/>
</dbReference>
<dbReference type="PROSITE" id="PS51257">
    <property type="entry name" value="PROKAR_LIPOPROTEIN"/>
    <property type="match status" value="1"/>
</dbReference>
<comment type="similarity">
    <text evidence="1 2">Belongs to the calycin superfamily. Lipocalin family.</text>
</comment>
<organism evidence="4 5">
    <name type="scientific">Nocardia terrae</name>
    <dbReference type="NCBI Taxonomy" id="2675851"/>
    <lineage>
        <taxon>Bacteria</taxon>
        <taxon>Bacillati</taxon>
        <taxon>Actinomycetota</taxon>
        <taxon>Actinomycetes</taxon>
        <taxon>Mycobacteriales</taxon>
        <taxon>Nocardiaceae</taxon>
        <taxon>Nocardia</taxon>
    </lineage>
</organism>
<dbReference type="PROSITE" id="PS00213">
    <property type="entry name" value="LIPOCALIN"/>
    <property type="match status" value="1"/>
</dbReference>
<proteinExistence type="inferred from homology"/>
<dbReference type="Pfam" id="PF08212">
    <property type="entry name" value="Lipocalin_2"/>
    <property type="match status" value="1"/>
</dbReference>
<reference evidence="4 5" key="1">
    <citation type="submission" date="2019-12" db="EMBL/GenBank/DDBJ databases">
        <title>Nocardia sp. nov. ET3-3 isolated from soil.</title>
        <authorList>
            <person name="Kanchanasin P."/>
            <person name="Tanasupawat S."/>
            <person name="Yuki M."/>
            <person name="Kudo T."/>
        </authorList>
    </citation>
    <scope>NUCLEOTIDE SEQUENCE [LARGE SCALE GENOMIC DNA]</scope>
    <source>
        <strain evidence="4 5">ET3-3</strain>
    </source>
</reference>
<name>A0A7K1UT93_9NOCA</name>
<evidence type="ECO:0000256" key="2">
    <source>
        <dbReference type="PIRNR" id="PIRNR036893"/>
    </source>
</evidence>
<gene>
    <name evidence="4" type="ORF">GPX89_10060</name>
</gene>
<dbReference type="CDD" id="cd19438">
    <property type="entry name" value="lipocalin_Blc-like"/>
    <property type="match status" value="1"/>
</dbReference>
<dbReference type="PANTHER" id="PTHR10612">
    <property type="entry name" value="APOLIPOPROTEIN D"/>
    <property type="match status" value="1"/>
</dbReference>
<dbReference type="AlphaFoldDB" id="A0A7K1UT93"/>
<feature type="domain" description="Lipocalin/cytosolic fatty-acid binding" evidence="3">
    <location>
        <begin position="43"/>
        <end position="182"/>
    </location>
</feature>
<evidence type="ECO:0000313" key="4">
    <source>
        <dbReference type="EMBL" id="MVU77582.1"/>
    </source>
</evidence>
<dbReference type="Gene3D" id="2.40.128.20">
    <property type="match status" value="1"/>
</dbReference>
<dbReference type="PANTHER" id="PTHR10612:SF34">
    <property type="entry name" value="APOLIPOPROTEIN D"/>
    <property type="match status" value="1"/>
</dbReference>
<dbReference type="RefSeq" id="WP_157387268.1">
    <property type="nucleotide sequence ID" value="NZ_WRPP01000002.1"/>
</dbReference>
<evidence type="ECO:0000313" key="5">
    <source>
        <dbReference type="Proteomes" id="UP000466794"/>
    </source>
</evidence>
<dbReference type="InterPro" id="IPR022271">
    <property type="entry name" value="Lipocalin_ApoD"/>
</dbReference>
<sequence>MNRNTLRRLASALTLVVGLLTSCVVSGNSAVAPAEPPAPVTALEVDRYLGTWYQLAAIPQYFDLVCARDTRAEYTLDARGDVAVHNSCTTWSGGPNDIRGTATVTDPSTRAQLHVSFPGVPTQDARYGPANYVVTALGADYSWALVTDPHRSSGFVLSRTPALEPAEWLRIRAAIAAAGEDACWYLTSPTSGGIEAISPLCVA</sequence>
<dbReference type="InterPro" id="IPR000566">
    <property type="entry name" value="Lipocln_cytosolic_FA-bd_dom"/>
</dbReference>
<protein>
    <submittedName>
        <fullName evidence="4">Lipocalin</fullName>
    </submittedName>
</protein>
<dbReference type="EMBL" id="WRPP01000002">
    <property type="protein sequence ID" value="MVU77582.1"/>
    <property type="molecule type" value="Genomic_DNA"/>
</dbReference>
<dbReference type="GO" id="GO:0006950">
    <property type="term" value="P:response to stress"/>
    <property type="evidence" value="ECO:0007669"/>
    <property type="project" value="UniProtKB-ARBA"/>
</dbReference>
<evidence type="ECO:0000256" key="1">
    <source>
        <dbReference type="ARBA" id="ARBA00006889"/>
    </source>
</evidence>
<comment type="caution">
    <text evidence="4">The sequence shown here is derived from an EMBL/GenBank/DDBJ whole genome shotgun (WGS) entry which is preliminary data.</text>
</comment>
<keyword evidence="2" id="KW-0732">Signal</keyword>
<accession>A0A7K1UT93</accession>
<evidence type="ECO:0000259" key="3">
    <source>
        <dbReference type="Pfam" id="PF08212"/>
    </source>
</evidence>
<keyword evidence="5" id="KW-1185">Reference proteome</keyword>
<dbReference type="SUPFAM" id="SSF50814">
    <property type="entry name" value="Lipocalins"/>
    <property type="match status" value="1"/>
</dbReference>
<feature type="chain" id="PRO_5029998843" evidence="2">
    <location>
        <begin position="35"/>
        <end position="203"/>
    </location>
</feature>
<feature type="signal peptide" evidence="2">
    <location>
        <begin position="1"/>
        <end position="34"/>
    </location>
</feature>